<feature type="domain" description="Secretion system C-terminal sorting" evidence="1">
    <location>
        <begin position="91"/>
        <end position="167"/>
    </location>
</feature>
<organism evidence="2 3">
    <name type="scientific">Chitinophaga dinghuensis</name>
    <dbReference type="NCBI Taxonomy" id="1539050"/>
    <lineage>
        <taxon>Bacteria</taxon>
        <taxon>Pseudomonadati</taxon>
        <taxon>Bacteroidota</taxon>
        <taxon>Chitinophagia</taxon>
        <taxon>Chitinophagales</taxon>
        <taxon>Chitinophagaceae</taxon>
        <taxon>Chitinophaga</taxon>
    </lineage>
</organism>
<dbReference type="InterPro" id="IPR026444">
    <property type="entry name" value="Secre_tail"/>
</dbReference>
<dbReference type="NCBIfam" id="TIGR04183">
    <property type="entry name" value="Por_Secre_tail"/>
    <property type="match status" value="1"/>
</dbReference>
<gene>
    <name evidence="2" type="ORF">CLV59_101197</name>
</gene>
<keyword evidence="3" id="KW-1185">Reference proteome</keyword>
<dbReference type="EMBL" id="QLMA01000001">
    <property type="protein sequence ID" value="RAJ87446.1"/>
    <property type="molecule type" value="Genomic_DNA"/>
</dbReference>
<dbReference type="OrthoDB" id="671724at2"/>
<evidence type="ECO:0000259" key="1">
    <source>
        <dbReference type="Pfam" id="PF18962"/>
    </source>
</evidence>
<proteinExistence type="predicted"/>
<dbReference type="Proteomes" id="UP000249819">
    <property type="component" value="Unassembled WGS sequence"/>
</dbReference>
<reference evidence="2 3" key="1">
    <citation type="submission" date="2018-06" db="EMBL/GenBank/DDBJ databases">
        <title>Genomic Encyclopedia of Archaeal and Bacterial Type Strains, Phase II (KMG-II): from individual species to whole genera.</title>
        <authorList>
            <person name="Goeker M."/>
        </authorList>
    </citation>
    <scope>NUCLEOTIDE SEQUENCE [LARGE SCALE GENOMIC DNA]</scope>
    <source>
        <strain evidence="2 3">DSM 29821</strain>
    </source>
</reference>
<sequence length="168" mass="18122">MTVLARTGMCLLLLLGVAITSVKAQVVLNRQVVATSGGSGTVGTLRMQYTIGEPVITMITDGHLLLTQGFQQPEELPPPPPGANLVKGYIIFPNPASTNLKIQLDLLGPSYVQIELINTAGQTMYTEQQSLGAGRNTMVIGVNRFAAGIYTLRFKIAQSIYYEKVIIQ</sequence>
<dbReference type="AlphaFoldDB" id="A0A327WDG0"/>
<name>A0A327WDG0_9BACT</name>
<accession>A0A327WDG0</accession>
<evidence type="ECO:0000313" key="2">
    <source>
        <dbReference type="EMBL" id="RAJ87446.1"/>
    </source>
</evidence>
<evidence type="ECO:0000313" key="3">
    <source>
        <dbReference type="Proteomes" id="UP000249819"/>
    </source>
</evidence>
<comment type="caution">
    <text evidence="2">The sequence shown here is derived from an EMBL/GenBank/DDBJ whole genome shotgun (WGS) entry which is preliminary data.</text>
</comment>
<protein>
    <submittedName>
        <fullName evidence="2">Putative secreted protein (Por secretion system target)</fullName>
    </submittedName>
</protein>
<dbReference type="Pfam" id="PF18962">
    <property type="entry name" value="Por_Secre_tail"/>
    <property type="match status" value="1"/>
</dbReference>
<dbReference type="RefSeq" id="WP_111590136.1">
    <property type="nucleotide sequence ID" value="NZ_QLMA01000001.1"/>
</dbReference>